<dbReference type="EnsemblPlants" id="Pp3c21_7940V3.3">
    <property type="protein sequence ID" value="Pp3c21_7940V3.3"/>
    <property type="gene ID" value="Pp3c21_7940"/>
</dbReference>
<dbReference type="EMBL" id="ABEU02000021">
    <property type="protein sequence ID" value="PNR31738.1"/>
    <property type="molecule type" value="Genomic_DNA"/>
</dbReference>
<feature type="compositionally biased region" description="Low complexity" evidence="1">
    <location>
        <begin position="190"/>
        <end position="216"/>
    </location>
</feature>
<evidence type="ECO:0000313" key="4">
    <source>
        <dbReference type="EnsemblPlants" id="Pp3c21_7940V3.1"/>
    </source>
</evidence>
<accession>A0A2K1IR45</accession>
<protein>
    <submittedName>
        <fullName evidence="3 4">Uncharacterized protein</fullName>
    </submittedName>
</protein>
<feature type="transmembrane region" description="Helical" evidence="2">
    <location>
        <begin position="568"/>
        <end position="587"/>
    </location>
</feature>
<reference evidence="3 5" key="2">
    <citation type="journal article" date="2018" name="Plant J.">
        <title>The Physcomitrella patens chromosome-scale assembly reveals moss genome structure and evolution.</title>
        <authorList>
            <person name="Lang D."/>
            <person name="Ullrich K.K."/>
            <person name="Murat F."/>
            <person name="Fuchs J."/>
            <person name="Jenkins J."/>
            <person name="Haas F.B."/>
            <person name="Piednoel M."/>
            <person name="Gundlach H."/>
            <person name="Van Bel M."/>
            <person name="Meyberg R."/>
            <person name="Vives C."/>
            <person name="Morata J."/>
            <person name="Symeonidi A."/>
            <person name="Hiss M."/>
            <person name="Muchero W."/>
            <person name="Kamisugi Y."/>
            <person name="Saleh O."/>
            <person name="Blanc G."/>
            <person name="Decker E.L."/>
            <person name="van Gessel N."/>
            <person name="Grimwood J."/>
            <person name="Hayes R.D."/>
            <person name="Graham S.W."/>
            <person name="Gunter L.E."/>
            <person name="McDaniel S.F."/>
            <person name="Hoernstein S.N.W."/>
            <person name="Larsson A."/>
            <person name="Li F.W."/>
            <person name="Perroud P.F."/>
            <person name="Phillips J."/>
            <person name="Ranjan P."/>
            <person name="Rokshar D.S."/>
            <person name="Rothfels C.J."/>
            <person name="Schneider L."/>
            <person name="Shu S."/>
            <person name="Stevenson D.W."/>
            <person name="Thummler F."/>
            <person name="Tillich M."/>
            <person name="Villarreal Aguilar J.C."/>
            <person name="Widiez T."/>
            <person name="Wong G.K."/>
            <person name="Wymore A."/>
            <person name="Zhang Y."/>
            <person name="Zimmer A.D."/>
            <person name="Quatrano R.S."/>
            <person name="Mayer K.F.X."/>
            <person name="Goodstein D."/>
            <person name="Casacuberta J.M."/>
            <person name="Vandepoele K."/>
            <person name="Reski R."/>
            <person name="Cuming A.C."/>
            <person name="Tuskan G.A."/>
            <person name="Maumus F."/>
            <person name="Salse J."/>
            <person name="Schmutz J."/>
            <person name="Rensing S.A."/>
        </authorList>
    </citation>
    <scope>NUCLEOTIDE SEQUENCE [LARGE SCALE GENOMIC DNA]</scope>
    <source>
        <strain evidence="4 5">cv. Gransden 2004</strain>
    </source>
</reference>
<feature type="compositionally biased region" description="Polar residues" evidence="1">
    <location>
        <begin position="168"/>
        <end position="177"/>
    </location>
</feature>
<keyword evidence="2" id="KW-0472">Membrane</keyword>
<evidence type="ECO:0000313" key="3">
    <source>
        <dbReference type="EMBL" id="PNR31738.1"/>
    </source>
</evidence>
<feature type="region of interest" description="Disordered" evidence="1">
    <location>
        <begin position="87"/>
        <end position="222"/>
    </location>
</feature>
<dbReference type="GeneID" id="112274352"/>
<evidence type="ECO:0000256" key="1">
    <source>
        <dbReference type="SAM" id="MobiDB-lite"/>
    </source>
</evidence>
<reference evidence="3 5" key="1">
    <citation type="journal article" date="2008" name="Science">
        <title>The Physcomitrella genome reveals evolutionary insights into the conquest of land by plants.</title>
        <authorList>
            <person name="Rensing S."/>
            <person name="Lang D."/>
            <person name="Zimmer A."/>
            <person name="Terry A."/>
            <person name="Salamov A."/>
            <person name="Shapiro H."/>
            <person name="Nishiyama T."/>
            <person name="Perroud P.-F."/>
            <person name="Lindquist E."/>
            <person name="Kamisugi Y."/>
            <person name="Tanahashi T."/>
            <person name="Sakakibara K."/>
            <person name="Fujita T."/>
            <person name="Oishi K."/>
            <person name="Shin-I T."/>
            <person name="Kuroki Y."/>
            <person name="Toyoda A."/>
            <person name="Suzuki Y."/>
            <person name="Hashimoto A."/>
            <person name="Yamaguchi K."/>
            <person name="Sugano A."/>
            <person name="Kohara Y."/>
            <person name="Fujiyama A."/>
            <person name="Anterola A."/>
            <person name="Aoki S."/>
            <person name="Ashton N."/>
            <person name="Barbazuk W.B."/>
            <person name="Barker E."/>
            <person name="Bennetzen J."/>
            <person name="Bezanilla M."/>
            <person name="Blankenship R."/>
            <person name="Cho S.H."/>
            <person name="Dutcher S."/>
            <person name="Estelle M."/>
            <person name="Fawcett J.A."/>
            <person name="Gundlach H."/>
            <person name="Hanada K."/>
            <person name="Heyl A."/>
            <person name="Hicks K.A."/>
            <person name="Hugh J."/>
            <person name="Lohr M."/>
            <person name="Mayer K."/>
            <person name="Melkozernov A."/>
            <person name="Murata T."/>
            <person name="Nelson D."/>
            <person name="Pils B."/>
            <person name="Prigge M."/>
            <person name="Reiss B."/>
            <person name="Renner T."/>
            <person name="Rombauts S."/>
            <person name="Rushton P."/>
            <person name="Sanderfoot A."/>
            <person name="Schween G."/>
            <person name="Shiu S.-H."/>
            <person name="Stueber K."/>
            <person name="Theodoulou F.L."/>
            <person name="Tu H."/>
            <person name="Van de Peer Y."/>
            <person name="Verrier P.J."/>
            <person name="Waters E."/>
            <person name="Wood A."/>
            <person name="Yang L."/>
            <person name="Cove D."/>
            <person name="Cuming A."/>
            <person name="Hasebe M."/>
            <person name="Lucas S."/>
            <person name="Mishler D.B."/>
            <person name="Reski R."/>
            <person name="Grigoriev I."/>
            <person name="Quatrano R.S."/>
            <person name="Boore J.L."/>
        </authorList>
    </citation>
    <scope>NUCLEOTIDE SEQUENCE [LARGE SCALE GENOMIC DNA]</scope>
    <source>
        <strain evidence="4 5">cv. Gransden 2004</strain>
    </source>
</reference>
<keyword evidence="5" id="KW-1185">Reference proteome</keyword>
<dbReference type="PANTHER" id="PTHR35482">
    <property type="entry name" value="CYTOCHROME C OXIDASE SUBUNIT"/>
    <property type="match status" value="1"/>
</dbReference>
<dbReference type="EnsemblPlants" id="Pp3c21_7940V3.1">
    <property type="protein sequence ID" value="Pp3c21_7940V3.1"/>
    <property type="gene ID" value="Pp3c21_7940"/>
</dbReference>
<reference evidence="4" key="3">
    <citation type="submission" date="2020-12" db="UniProtKB">
        <authorList>
            <consortium name="EnsemblPlants"/>
        </authorList>
    </citation>
    <scope>IDENTIFICATION</scope>
</reference>
<dbReference type="AlphaFoldDB" id="A0A2K1IR45"/>
<dbReference type="Gramene" id="Pp3c21_7940V3.3">
    <property type="protein sequence ID" value="Pp3c21_7940V3.3"/>
    <property type="gene ID" value="Pp3c21_7940"/>
</dbReference>
<dbReference type="PANTHER" id="PTHR35482:SF1">
    <property type="entry name" value="CYTOCHROME C OXIDASE SUBUNIT"/>
    <property type="match status" value="1"/>
</dbReference>
<feature type="compositionally biased region" description="Low complexity" evidence="1">
    <location>
        <begin position="137"/>
        <end position="148"/>
    </location>
</feature>
<dbReference type="OrthoDB" id="206869at2759"/>
<evidence type="ECO:0000256" key="2">
    <source>
        <dbReference type="SAM" id="Phobius"/>
    </source>
</evidence>
<dbReference type="RefSeq" id="XP_024359546.1">
    <property type="nucleotide sequence ID" value="XM_024503778.2"/>
</dbReference>
<proteinExistence type="predicted"/>
<keyword evidence="2" id="KW-0812">Transmembrane</keyword>
<dbReference type="PaxDb" id="3218-PP1S441_33V6.2"/>
<name>A0A2K1IR45_PHYPA</name>
<feature type="compositionally biased region" description="Low complexity" evidence="1">
    <location>
        <begin position="51"/>
        <end position="71"/>
    </location>
</feature>
<dbReference type="Proteomes" id="UP000006727">
    <property type="component" value="Chromosome 21"/>
</dbReference>
<keyword evidence="2" id="KW-1133">Transmembrane helix</keyword>
<gene>
    <name evidence="4" type="primary">LOC112274352</name>
    <name evidence="3" type="ORF">PHYPA_025861</name>
</gene>
<sequence length="590" mass="63859">MGTLWVATFESTLVSGLPGCVIPGSDSQHRIKVSNWAPPLALKSRRVFVSAQPSSSQGEESSSVDKVSDSSNQDTYYSSSEAIISAAGSGSGTKDLDSLLPSRKQGNEVDPKPQGSSAQSALERAMAYKKMKGQGASSKSSPAPQTKPSSPPMPPSGPIRVEVLTGKPIQSSRSSSGLDLELTRSLNFDSASSSIGSGSASPQGGEQSEVVVSSSVPKSENNQMEGSLAAQLSFEKAKAYKLQQSEMIAALNEKKPEPAAPPPIVEDEDKDKNVVEVEIYTRDGIVKRRVLKPETAFANVKNYKAKGVSTMDFVGLGFADKKSTNRPAGLSESFEAPSGPLPEVEMLTRDAGVADPEATADSENAYKPRVATWGMFPRPADISKAYGGGRNIKPGQKLETEEERIARETKTKKLLDDYKKKVGLNVSPKVKAMCEMNMKQGQNLMDRGRLGEAQAAFLSVMEEMPFPSELHGMAALQEAVCLDSSNRSDEAKVKYEKLVSHPNGAVRKKARQLLFGFQAAVKLKVKSRYDWDSSTYRKYFDAFADGYNTMYKNTEEPATFEETLMQTVPYALLLIFPIVLIFTLAVLKNV</sequence>
<evidence type="ECO:0000313" key="5">
    <source>
        <dbReference type="Proteomes" id="UP000006727"/>
    </source>
</evidence>
<dbReference type="Gramene" id="Pp3c21_7940V3.1">
    <property type="protein sequence ID" value="Pp3c21_7940V3.1"/>
    <property type="gene ID" value="Pp3c21_7940"/>
</dbReference>
<feature type="region of interest" description="Disordered" evidence="1">
    <location>
        <begin position="51"/>
        <end position="74"/>
    </location>
</feature>
<organism evidence="3">
    <name type="scientific">Physcomitrium patens</name>
    <name type="common">Spreading-leaved earth moss</name>
    <name type="synonym">Physcomitrella patens</name>
    <dbReference type="NCBI Taxonomy" id="3218"/>
    <lineage>
        <taxon>Eukaryota</taxon>
        <taxon>Viridiplantae</taxon>
        <taxon>Streptophyta</taxon>
        <taxon>Embryophyta</taxon>
        <taxon>Bryophyta</taxon>
        <taxon>Bryophytina</taxon>
        <taxon>Bryopsida</taxon>
        <taxon>Funariidae</taxon>
        <taxon>Funariales</taxon>
        <taxon>Funariaceae</taxon>
        <taxon>Physcomitrium</taxon>
    </lineage>
</organism>